<comment type="caution">
    <text evidence="3">The sequence shown here is derived from an EMBL/GenBank/DDBJ whole genome shotgun (WGS) entry which is preliminary data.</text>
</comment>
<name>A0AA42B876_9GAMM</name>
<dbReference type="Proteomes" id="UP001165393">
    <property type="component" value="Unassembled WGS sequence"/>
</dbReference>
<dbReference type="Pfam" id="PF00248">
    <property type="entry name" value="Aldo_ket_red"/>
    <property type="match status" value="1"/>
</dbReference>
<dbReference type="InterPro" id="IPR023210">
    <property type="entry name" value="NADP_OxRdtase_dom"/>
</dbReference>
<evidence type="ECO:0000259" key="2">
    <source>
        <dbReference type="Pfam" id="PF00248"/>
    </source>
</evidence>
<dbReference type="GO" id="GO:0016491">
    <property type="term" value="F:oxidoreductase activity"/>
    <property type="evidence" value="ECO:0007669"/>
    <property type="project" value="UniProtKB-KW"/>
</dbReference>
<dbReference type="AlphaFoldDB" id="A0AA42B876"/>
<proteinExistence type="predicted"/>
<evidence type="ECO:0000256" key="1">
    <source>
        <dbReference type="ARBA" id="ARBA00023002"/>
    </source>
</evidence>
<gene>
    <name evidence="3" type="ORF">NAF29_14405</name>
</gene>
<feature type="domain" description="NADP-dependent oxidoreductase" evidence="2">
    <location>
        <begin position="15"/>
        <end position="313"/>
    </location>
</feature>
<dbReference type="EMBL" id="JAMQGP010000007">
    <property type="protein sequence ID" value="MCM2680845.1"/>
    <property type="molecule type" value="Genomic_DNA"/>
</dbReference>
<dbReference type="CDD" id="cd19102">
    <property type="entry name" value="AKR_unchar"/>
    <property type="match status" value="1"/>
</dbReference>
<keyword evidence="1" id="KW-0560">Oxidoreductase</keyword>
<accession>A0AA42B876</accession>
<dbReference type="PANTHER" id="PTHR43364:SF4">
    <property type="entry name" value="NAD(P)-LINKED OXIDOREDUCTASE SUPERFAMILY PROTEIN"/>
    <property type="match status" value="1"/>
</dbReference>
<evidence type="ECO:0000313" key="3">
    <source>
        <dbReference type="EMBL" id="MCM2680845.1"/>
    </source>
</evidence>
<dbReference type="GO" id="GO:0005829">
    <property type="term" value="C:cytosol"/>
    <property type="evidence" value="ECO:0007669"/>
    <property type="project" value="TreeGrafter"/>
</dbReference>
<dbReference type="PRINTS" id="PR00069">
    <property type="entry name" value="ALDKETRDTASE"/>
</dbReference>
<dbReference type="PANTHER" id="PTHR43364">
    <property type="entry name" value="NADH-SPECIFIC METHYLGLYOXAL REDUCTASE-RELATED"/>
    <property type="match status" value="1"/>
</dbReference>
<keyword evidence="4" id="KW-1185">Reference proteome</keyword>
<dbReference type="Gene3D" id="3.20.20.100">
    <property type="entry name" value="NADP-dependent oxidoreductase domain"/>
    <property type="match status" value="1"/>
</dbReference>
<dbReference type="InterPro" id="IPR050523">
    <property type="entry name" value="AKR_Detox_Biosynth"/>
</dbReference>
<protein>
    <submittedName>
        <fullName evidence="3">Aldo/keto reductase</fullName>
    </submittedName>
</protein>
<reference evidence="3 4" key="1">
    <citation type="journal article" date="2013" name="Antonie Van Leeuwenhoek">
        <title>Echinimonas agarilytica gen. nov., sp. nov., a new gammaproteobacterium isolated from the sea urchin Strongylocentrotus intermedius.</title>
        <authorList>
            <person name="Nedashkovskaya O.I."/>
            <person name="Stenkova A.M."/>
            <person name="Zhukova N.V."/>
            <person name="Van Trappen S."/>
            <person name="Lee J.S."/>
            <person name="Kim S.B."/>
        </authorList>
    </citation>
    <scope>NUCLEOTIDE SEQUENCE [LARGE SCALE GENOMIC DNA]</scope>
    <source>
        <strain evidence="3 4">KMM 6351</strain>
    </source>
</reference>
<dbReference type="SUPFAM" id="SSF51430">
    <property type="entry name" value="NAD(P)-linked oxidoreductase"/>
    <property type="match status" value="1"/>
</dbReference>
<organism evidence="3 4">
    <name type="scientific">Echinimonas agarilytica</name>
    <dbReference type="NCBI Taxonomy" id="1215918"/>
    <lineage>
        <taxon>Bacteria</taxon>
        <taxon>Pseudomonadati</taxon>
        <taxon>Pseudomonadota</taxon>
        <taxon>Gammaproteobacteria</taxon>
        <taxon>Alteromonadales</taxon>
        <taxon>Echinimonadaceae</taxon>
        <taxon>Echinimonas</taxon>
    </lineage>
</organism>
<dbReference type="RefSeq" id="WP_251262319.1">
    <property type="nucleotide sequence ID" value="NZ_JAMQGP010000007.1"/>
</dbReference>
<evidence type="ECO:0000313" key="4">
    <source>
        <dbReference type="Proteomes" id="UP001165393"/>
    </source>
</evidence>
<dbReference type="InterPro" id="IPR036812">
    <property type="entry name" value="NAD(P)_OxRdtase_dom_sf"/>
</dbReference>
<dbReference type="InterPro" id="IPR020471">
    <property type="entry name" value="AKR"/>
</dbReference>
<sequence>MKFSKLGNSDLNISRIGLGAWAIGGKWLWGWGEQDDRQSIETIQHALDLGVNWIDTAPVYGLGHSEHVVGRAIQGLSEKPLIFTKCSFRWDAKGEVTPSLAAASVREEVENSLRRLKVDVIDLYQIHWPNPEDQIEEAWETMLALKNEGKIRHLGVSNHSVEQMQRLEQLGHVTSLQPPYSLVNRDCAESILPWCQQNQTGVICYSPMGSGILTGAMTRERIDNLPEDDWRKKADDFNEPKLSHNLRIVETLKSIAKRHEVNVAEVAIAWALHHPAVSGTIVGMRSPQQAEGVIGGGSLVLDDQDFALIEACLVNG</sequence>